<evidence type="ECO:0000313" key="1">
    <source>
        <dbReference type="EMBL" id="SAK91834.1"/>
    </source>
</evidence>
<name>A0A158DAY0_9BURK</name>
<sequence>MNQKRLIQDAWTLTEAIELAVGKEDWEHAASLAEARSPMLMSLQADQPAEALVVIRKIQASINAVASRARAEQVNLSATYCQSMENAKAASQYQQMARF</sequence>
<keyword evidence="1" id="KW-0282">Flagellum</keyword>
<accession>A0A158DAY0</accession>
<dbReference type="STRING" id="1777144.AWB83_05253"/>
<evidence type="ECO:0000313" key="2">
    <source>
        <dbReference type="Proteomes" id="UP000054978"/>
    </source>
</evidence>
<gene>
    <name evidence="1" type="ORF">AWB83_05253</name>
</gene>
<dbReference type="Proteomes" id="UP000054978">
    <property type="component" value="Unassembled WGS sequence"/>
</dbReference>
<keyword evidence="2" id="KW-1185">Reference proteome</keyword>
<dbReference type="EMBL" id="FCOB02000029">
    <property type="protein sequence ID" value="SAK91834.1"/>
    <property type="molecule type" value="Genomic_DNA"/>
</dbReference>
<comment type="caution">
    <text evidence="1">The sequence shown here is derived from an EMBL/GenBank/DDBJ whole genome shotgun (WGS) entry which is preliminary data.</text>
</comment>
<keyword evidence="1" id="KW-0966">Cell projection</keyword>
<keyword evidence="1" id="KW-0969">Cilium</keyword>
<proteinExistence type="predicted"/>
<organism evidence="1 2">
    <name type="scientific">Caballeronia ptereochthonis</name>
    <dbReference type="NCBI Taxonomy" id="1777144"/>
    <lineage>
        <taxon>Bacteria</taxon>
        <taxon>Pseudomonadati</taxon>
        <taxon>Pseudomonadota</taxon>
        <taxon>Betaproteobacteria</taxon>
        <taxon>Burkholderiales</taxon>
        <taxon>Burkholderiaceae</taxon>
        <taxon>Caballeronia</taxon>
    </lineage>
</organism>
<reference evidence="1" key="1">
    <citation type="submission" date="2016-01" db="EMBL/GenBank/DDBJ databases">
        <authorList>
            <person name="Peeters C."/>
        </authorList>
    </citation>
    <scope>NUCLEOTIDE SEQUENCE [LARGE SCALE GENOMIC DNA]</scope>
    <source>
        <strain evidence="1">LMG 29326</strain>
    </source>
</reference>
<dbReference type="RefSeq" id="WP_087048602.1">
    <property type="nucleotide sequence ID" value="NZ_FCOB02000029.1"/>
</dbReference>
<protein>
    <submittedName>
        <fullName evidence="1">Flagellar protein FliT</fullName>
    </submittedName>
</protein>
<dbReference type="AlphaFoldDB" id="A0A158DAY0"/>
<dbReference type="OrthoDB" id="9009188at2"/>